<sequence length="320" mass="37261">MGFVPPPLITHDRDFRATGDYINSSGDQDSHPAAWKEPELVSAHRKVKPYIVYRPVPEFLAANQLLKFPNQLKRLKVREEFSSDLPPLTINLVKSVYLLQRAIEPREFSRIQPSYLTRYSSSSHERTHHRRAVSAYVSNSEREILERMRNVTSSMIAERIYTDEFREICRSKNTRDDLELFFARSATNDQLHYVYSRLWTAVDFGFVMDNSGFGFAAADNFNLCIQRIRIPVFFSDDEDEHNESLNSHASVNEERERWEDHDAVDSDHEQARSIYKGGWRQLVANWNMATYSYSNLKVISKDAGRLPATKMFDPGRNREL</sequence>
<accession>A0A4Z1IFP3</accession>
<dbReference type="Proteomes" id="UP000297452">
    <property type="component" value="Unassembled WGS sequence"/>
</dbReference>
<dbReference type="OrthoDB" id="3540360at2759"/>
<comment type="caution">
    <text evidence="2">The sequence shown here is derived from an EMBL/GenBank/DDBJ whole genome shotgun (WGS) entry which is preliminary data.</text>
</comment>
<feature type="region of interest" description="Disordered" evidence="1">
    <location>
        <begin position="241"/>
        <end position="265"/>
    </location>
</feature>
<evidence type="ECO:0000313" key="2">
    <source>
        <dbReference type="EMBL" id="TGO60298.1"/>
    </source>
</evidence>
<gene>
    <name evidence="2" type="ORF">BOTNAR_0147g00070</name>
</gene>
<feature type="compositionally biased region" description="Basic and acidic residues" evidence="1">
    <location>
        <begin position="251"/>
        <end position="265"/>
    </location>
</feature>
<evidence type="ECO:0000313" key="3">
    <source>
        <dbReference type="Proteomes" id="UP000297452"/>
    </source>
</evidence>
<name>A0A4Z1IFP3_9HELO</name>
<keyword evidence="3" id="KW-1185">Reference proteome</keyword>
<organism evidence="2 3">
    <name type="scientific">Botryotinia narcissicola</name>
    <dbReference type="NCBI Taxonomy" id="278944"/>
    <lineage>
        <taxon>Eukaryota</taxon>
        <taxon>Fungi</taxon>
        <taxon>Dikarya</taxon>
        <taxon>Ascomycota</taxon>
        <taxon>Pezizomycotina</taxon>
        <taxon>Leotiomycetes</taxon>
        <taxon>Helotiales</taxon>
        <taxon>Sclerotiniaceae</taxon>
        <taxon>Botryotinia</taxon>
    </lineage>
</organism>
<protein>
    <submittedName>
        <fullName evidence="2">Uncharacterized protein</fullName>
    </submittedName>
</protein>
<evidence type="ECO:0000256" key="1">
    <source>
        <dbReference type="SAM" id="MobiDB-lite"/>
    </source>
</evidence>
<proteinExistence type="predicted"/>
<dbReference type="AlphaFoldDB" id="A0A4Z1IFP3"/>
<dbReference type="EMBL" id="PQXJ01000147">
    <property type="protein sequence ID" value="TGO60298.1"/>
    <property type="molecule type" value="Genomic_DNA"/>
</dbReference>
<reference evidence="2 3" key="1">
    <citation type="submission" date="2017-12" db="EMBL/GenBank/DDBJ databases">
        <title>Comparative genomics of Botrytis spp.</title>
        <authorList>
            <person name="Valero-Jimenez C.A."/>
            <person name="Tapia P."/>
            <person name="Veloso J."/>
            <person name="Silva-Moreno E."/>
            <person name="Staats M."/>
            <person name="Valdes J.H."/>
            <person name="Van Kan J.A.L."/>
        </authorList>
    </citation>
    <scope>NUCLEOTIDE SEQUENCE [LARGE SCALE GENOMIC DNA]</scope>
    <source>
        <strain evidence="2 3">MUCL2120</strain>
    </source>
</reference>
<dbReference type="STRING" id="278944.A0A4Z1IFP3"/>